<evidence type="ECO:0000313" key="5">
    <source>
        <dbReference type="Proteomes" id="UP000215902"/>
    </source>
</evidence>
<feature type="transmembrane region" description="Helical" evidence="2">
    <location>
        <begin position="80"/>
        <end position="104"/>
    </location>
</feature>
<dbReference type="GO" id="GO:0016020">
    <property type="term" value="C:membrane"/>
    <property type="evidence" value="ECO:0007669"/>
    <property type="project" value="UniProtKB-SubCell"/>
</dbReference>
<protein>
    <recommendedName>
        <fullName evidence="3">Major facilitator superfamily (MFS) profile domain-containing protein</fullName>
    </recommendedName>
</protein>
<keyword evidence="2" id="KW-0472">Membrane</keyword>
<keyword evidence="5" id="KW-1185">Reference proteome</keyword>
<feature type="transmembrane region" description="Helical" evidence="2">
    <location>
        <begin position="166"/>
        <end position="185"/>
    </location>
</feature>
<evidence type="ECO:0000313" key="4">
    <source>
        <dbReference type="EMBL" id="PAA60879.1"/>
    </source>
</evidence>
<feature type="transmembrane region" description="Helical" evidence="2">
    <location>
        <begin position="488"/>
        <end position="507"/>
    </location>
</feature>
<comment type="caution">
    <text evidence="4">The sequence shown here is derived from an EMBL/GenBank/DDBJ whole genome shotgun (WGS) entry which is preliminary data.</text>
</comment>
<dbReference type="Proteomes" id="UP000215902">
    <property type="component" value="Unassembled WGS sequence"/>
</dbReference>
<organism evidence="4 5">
    <name type="scientific">Macrostomum lignano</name>
    <dbReference type="NCBI Taxonomy" id="282301"/>
    <lineage>
        <taxon>Eukaryota</taxon>
        <taxon>Metazoa</taxon>
        <taxon>Spiralia</taxon>
        <taxon>Lophotrochozoa</taxon>
        <taxon>Platyhelminthes</taxon>
        <taxon>Rhabditophora</taxon>
        <taxon>Macrostomorpha</taxon>
        <taxon>Macrostomida</taxon>
        <taxon>Macrostomidae</taxon>
        <taxon>Macrostomum</taxon>
    </lineage>
</organism>
<dbReference type="InterPro" id="IPR036259">
    <property type="entry name" value="MFS_trans_sf"/>
</dbReference>
<feature type="transmembrane region" description="Helical" evidence="2">
    <location>
        <begin position="135"/>
        <end position="154"/>
    </location>
</feature>
<dbReference type="InterPro" id="IPR020846">
    <property type="entry name" value="MFS_dom"/>
</dbReference>
<feature type="transmembrane region" description="Helical" evidence="2">
    <location>
        <begin position="111"/>
        <end position="129"/>
    </location>
</feature>
<feature type="transmembrane region" description="Helical" evidence="2">
    <location>
        <begin position="513"/>
        <end position="536"/>
    </location>
</feature>
<proteinExistence type="predicted"/>
<gene>
    <name evidence="4" type="ORF">BOX15_Mlig022358g1</name>
</gene>
<comment type="subcellular location">
    <subcellularLocation>
        <location evidence="1">Membrane</location>
        <topology evidence="1">Multi-pass membrane protein</topology>
    </subcellularLocation>
</comment>
<feature type="transmembrane region" description="Helical" evidence="2">
    <location>
        <begin position="44"/>
        <end position="68"/>
    </location>
</feature>
<dbReference type="CDD" id="cd17352">
    <property type="entry name" value="MFS_MCT_SLC16"/>
    <property type="match status" value="1"/>
</dbReference>
<sequence length="679" mass="72493">MESTEKAADEATELVTDDQAAALKVVTVNTEDVLPLPLDRGYGWVVTFACMMNSVIVDGIANSFGYLLGDFCEYFNADKASVTLIGSLLCGVFLLTGPIAGALVNKFGCRPVCIAGAVLATAAFVISSFAPSLTILTFTYGVLGGIGFGLIYLPSMVCVNFYFEEYRALAMGLAVCGTGIGTMVMGPLTRALTEEFGWRNCLLILGGIVFNSAVFGALMKPNEPEPVQQRCRSTSRVERGRRPDDTDEAAACRELVASTVSIRKMSTSTEGGSVGAVLRSLPALVDHRTKIPAGSASNRCKVAKAARARQFDVKAVCDDPIATAAMGDLKRPLYRKDIFYAGSVASLASNRIRTKSTLTPSQLFLSMTRIPGEPAYPRLINNTAESGKEADTESAEEGRCLPKPICDAFLMMTDVSLMKDTSYLIVWLSNLATMLAFYIPLFFVNDFAREAGVSDGESKYLNTAFGSANTLSRILVGWAAGNPKVSPLLVNNVSLFFSAVLVLVLNYSTSFPMLIATYTALGVTLAPFITLTSEILCRLVGLDNLTSAFGLITLARGISTCVGSPLAASLYSPSTKYLLPFAVGGGLFALSSVIFSILLLPRFSQRQEANKSELQETMRSVQNLHASFLLVEGTQLVTSSSMNLGLIASSEPPVLNTKKQENGDLALSMPGIDLLEATV</sequence>
<evidence type="ECO:0000256" key="1">
    <source>
        <dbReference type="ARBA" id="ARBA00004141"/>
    </source>
</evidence>
<dbReference type="InterPro" id="IPR011701">
    <property type="entry name" value="MFS"/>
</dbReference>
<dbReference type="PANTHER" id="PTHR11360:SF286">
    <property type="entry name" value="GH22266P"/>
    <property type="match status" value="1"/>
</dbReference>
<keyword evidence="2" id="KW-0812">Transmembrane</keyword>
<dbReference type="SUPFAM" id="SSF103473">
    <property type="entry name" value="MFS general substrate transporter"/>
    <property type="match status" value="1"/>
</dbReference>
<reference evidence="4 5" key="1">
    <citation type="submission" date="2017-06" db="EMBL/GenBank/DDBJ databases">
        <title>A platform for efficient transgenesis in Macrostomum lignano, a flatworm model organism for stem cell research.</title>
        <authorList>
            <person name="Berezikov E."/>
        </authorList>
    </citation>
    <scope>NUCLEOTIDE SEQUENCE [LARGE SCALE GENOMIC DNA]</scope>
    <source>
        <strain evidence="4">DV1</strain>
        <tissue evidence="4">Whole organism</tissue>
    </source>
</reference>
<dbReference type="EMBL" id="NIVC01002098">
    <property type="protein sequence ID" value="PAA60879.1"/>
    <property type="molecule type" value="Genomic_DNA"/>
</dbReference>
<dbReference type="PANTHER" id="PTHR11360">
    <property type="entry name" value="MONOCARBOXYLATE TRANSPORTER"/>
    <property type="match status" value="1"/>
</dbReference>
<feature type="transmembrane region" description="Helical" evidence="2">
    <location>
        <begin position="421"/>
        <end position="443"/>
    </location>
</feature>
<accession>A0A267EJ64</accession>
<dbReference type="Pfam" id="PF07690">
    <property type="entry name" value="MFS_1"/>
    <property type="match status" value="2"/>
</dbReference>
<feature type="domain" description="Major facilitator superfamily (MFS) profile" evidence="3">
    <location>
        <begin position="42"/>
        <end position="604"/>
    </location>
</feature>
<feature type="transmembrane region" description="Helical" evidence="2">
    <location>
        <begin position="577"/>
        <end position="600"/>
    </location>
</feature>
<evidence type="ECO:0000259" key="3">
    <source>
        <dbReference type="PROSITE" id="PS50850"/>
    </source>
</evidence>
<dbReference type="GO" id="GO:0008028">
    <property type="term" value="F:monocarboxylic acid transmembrane transporter activity"/>
    <property type="evidence" value="ECO:0007669"/>
    <property type="project" value="TreeGrafter"/>
</dbReference>
<dbReference type="AlphaFoldDB" id="A0A267EJ64"/>
<dbReference type="OrthoDB" id="6499973at2759"/>
<name>A0A267EJ64_9PLAT</name>
<dbReference type="STRING" id="282301.A0A267EJ64"/>
<dbReference type="PROSITE" id="PS50850">
    <property type="entry name" value="MFS"/>
    <property type="match status" value="1"/>
</dbReference>
<evidence type="ECO:0000256" key="2">
    <source>
        <dbReference type="SAM" id="Phobius"/>
    </source>
</evidence>
<dbReference type="Gene3D" id="1.20.1250.20">
    <property type="entry name" value="MFS general substrate transporter like domains"/>
    <property type="match status" value="2"/>
</dbReference>
<feature type="transmembrane region" description="Helical" evidence="2">
    <location>
        <begin position="197"/>
        <end position="218"/>
    </location>
</feature>
<dbReference type="InterPro" id="IPR050327">
    <property type="entry name" value="Proton-linked_MCT"/>
</dbReference>
<keyword evidence="2" id="KW-1133">Transmembrane helix</keyword>